<dbReference type="PANTHER" id="PTHR11851:SF224">
    <property type="entry name" value="PROCESSING PROTEASE"/>
    <property type="match status" value="1"/>
</dbReference>
<sequence length="438" mass="49383">MRGFLNRLLTGGILFFSLISASQASLKIQEVISSHGIKAWLVEDHTIPVISLRMSFKAGASYVPAEKAGLVEVLSHMLDEGAGTLNSREFNEKLQKLAIDLSFECDSDEFKIFLKTTKNHHQEAFDLLKLALTQPRFDAREFEKIRSAIISSLKVQEKTPDYLVAKTFKEVLMANHPYGRLRMGTEETLKKLTPHDLKAFVQKAFAKDALTIGVCGDITPQELKKTLDHMFGDLPDQSSLPQIPSFEHSWDGETKIVQTNFPQSRALFVQKGLSARDPEYIYMVLLNQILGGSPTSRLFSQVRAREGYVYTISTSSENYDHAYFFLGELGSANRHVLSALKLIREIWSQVKEKGVTQAELEEAKSYVAGSFVLNLTSSGSIAELIHYYQRWGYPMDYPQKRDKLIKSVTLDQLNKFAEKFLDPQGLSFIIVGKPEAQN</sequence>
<dbReference type="InterPro" id="IPR011249">
    <property type="entry name" value="Metalloenz_LuxS/M16"/>
</dbReference>
<dbReference type="Proteomes" id="UP000036771">
    <property type="component" value="Unassembled WGS sequence"/>
</dbReference>
<comment type="caution">
    <text evidence="3">The sequence shown here is derived from an EMBL/GenBank/DDBJ whole genome shotgun (WGS) entry which is preliminary data.</text>
</comment>
<accession>A0A0K8MDB1</accession>
<keyword evidence="4" id="KW-1185">Reference proteome</keyword>
<dbReference type="Pfam" id="PF00675">
    <property type="entry name" value="Peptidase_M16"/>
    <property type="match status" value="1"/>
</dbReference>
<dbReference type="Pfam" id="PF05193">
    <property type="entry name" value="Peptidase_M16_C"/>
    <property type="match status" value="1"/>
</dbReference>
<dbReference type="GO" id="GO:0046872">
    <property type="term" value="F:metal ion binding"/>
    <property type="evidence" value="ECO:0007669"/>
    <property type="project" value="InterPro"/>
</dbReference>
<evidence type="ECO:0000259" key="1">
    <source>
        <dbReference type="Pfam" id="PF00675"/>
    </source>
</evidence>
<dbReference type="OrthoDB" id="9811314at2"/>
<name>A0A0K8MDB1_9PROT</name>
<dbReference type="InterPro" id="IPR007863">
    <property type="entry name" value="Peptidase_M16_C"/>
</dbReference>
<dbReference type="PANTHER" id="PTHR11851">
    <property type="entry name" value="METALLOPROTEASE"/>
    <property type="match status" value="1"/>
</dbReference>
<dbReference type="AlphaFoldDB" id="A0A0K8MDB1"/>
<proteinExistence type="predicted"/>
<dbReference type="InterPro" id="IPR011765">
    <property type="entry name" value="Pept_M16_N"/>
</dbReference>
<protein>
    <submittedName>
        <fullName evidence="3">Peptidase M16 inactive domain protein</fullName>
    </submittedName>
</protein>
<dbReference type="EMBL" id="BBVC01000063">
    <property type="protein sequence ID" value="GAO98496.1"/>
    <property type="molecule type" value="Genomic_DNA"/>
</dbReference>
<evidence type="ECO:0000313" key="4">
    <source>
        <dbReference type="Proteomes" id="UP000036771"/>
    </source>
</evidence>
<dbReference type="SUPFAM" id="SSF63411">
    <property type="entry name" value="LuxS/MPP-like metallohydrolase"/>
    <property type="match status" value="2"/>
</dbReference>
<dbReference type="Gene3D" id="3.30.830.10">
    <property type="entry name" value="Metalloenzyme, LuxS/M16 peptidase-like"/>
    <property type="match status" value="2"/>
</dbReference>
<dbReference type="STRING" id="1629334.Cva_01158"/>
<reference evidence="3 4" key="1">
    <citation type="submission" date="2015-03" db="EMBL/GenBank/DDBJ databases">
        <title>Caedibacter varicaedens, whole genome shotgun sequence.</title>
        <authorList>
            <person name="Suzuki H."/>
            <person name="Dapper A.L."/>
            <person name="Gibson A.K."/>
            <person name="Jackson C."/>
            <person name="Lee H."/>
            <person name="Pejaver V.R."/>
            <person name="Doak T."/>
            <person name="Lynch M."/>
        </authorList>
    </citation>
    <scope>NUCLEOTIDE SEQUENCE [LARGE SCALE GENOMIC DNA]</scope>
</reference>
<feature type="domain" description="Peptidase M16 N-terminal" evidence="1">
    <location>
        <begin position="42"/>
        <end position="185"/>
    </location>
</feature>
<feature type="domain" description="Peptidase M16 C-terminal" evidence="2">
    <location>
        <begin position="191"/>
        <end position="365"/>
    </location>
</feature>
<gene>
    <name evidence="3" type="ORF">Cva_01158</name>
</gene>
<dbReference type="InterPro" id="IPR050361">
    <property type="entry name" value="MPP/UQCRC_Complex"/>
</dbReference>
<evidence type="ECO:0000259" key="2">
    <source>
        <dbReference type="Pfam" id="PF05193"/>
    </source>
</evidence>
<organism evidence="3 4">
    <name type="scientific">Caedimonas varicaedens</name>
    <dbReference type="NCBI Taxonomy" id="1629334"/>
    <lineage>
        <taxon>Bacteria</taxon>
        <taxon>Pseudomonadati</taxon>
        <taxon>Pseudomonadota</taxon>
        <taxon>Alphaproteobacteria</taxon>
        <taxon>Holosporales</taxon>
        <taxon>Caedimonadaceae</taxon>
        <taxon>Caedimonas</taxon>
    </lineage>
</organism>
<evidence type="ECO:0000313" key="3">
    <source>
        <dbReference type="EMBL" id="GAO98496.1"/>
    </source>
</evidence>